<dbReference type="Pfam" id="PF18052">
    <property type="entry name" value="Rx_N"/>
    <property type="match status" value="1"/>
</dbReference>
<gene>
    <name evidence="7" type="primary">gb25712</name>
    <name evidence="7" type="ORF">PR202_gb25712</name>
</gene>
<evidence type="ECO:0000256" key="2">
    <source>
        <dbReference type="ARBA" id="ARBA00022614"/>
    </source>
</evidence>
<evidence type="ECO:0000313" key="7">
    <source>
        <dbReference type="EMBL" id="GJN36816.1"/>
    </source>
</evidence>
<evidence type="ECO:0000313" key="8">
    <source>
        <dbReference type="Proteomes" id="UP001054889"/>
    </source>
</evidence>
<evidence type="ECO:0000256" key="4">
    <source>
        <dbReference type="ARBA" id="ARBA00022741"/>
    </source>
</evidence>
<keyword evidence="5" id="KW-0611">Plant defense</keyword>
<comment type="caution">
    <text evidence="7">The sequence shown here is derived from an EMBL/GenBank/DDBJ whole genome shotgun (WGS) entry which is preliminary data.</text>
</comment>
<protein>
    <recommendedName>
        <fullName evidence="6">Disease resistance N-terminal domain-containing protein</fullName>
    </recommendedName>
</protein>
<evidence type="ECO:0000259" key="6">
    <source>
        <dbReference type="Pfam" id="PF18052"/>
    </source>
</evidence>
<dbReference type="InterPro" id="IPR041118">
    <property type="entry name" value="Rx_N"/>
</dbReference>
<dbReference type="EMBL" id="BQKI01000090">
    <property type="protein sequence ID" value="GJN36816.1"/>
    <property type="molecule type" value="Genomic_DNA"/>
</dbReference>
<comment type="similarity">
    <text evidence="1">Belongs to the disease resistance NB-LRR family.</text>
</comment>
<accession>A0AAV5FPY8</accession>
<dbReference type="Gene3D" id="1.20.5.4130">
    <property type="match status" value="1"/>
</dbReference>
<keyword evidence="2" id="KW-0433">Leucine-rich repeat</keyword>
<dbReference type="AlphaFoldDB" id="A0AAV5FPY8"/>
<evidence type="ECO:0000256" key="1">
    <source>
        <dbReference type="ARBA" id="ARBA00008894"/>
    </source>
</evidence>
<dbReference type="Proteomes" id="UP001054889">
    <property type="component" value="Unassembled WGS sequence"/>
</dbReference>
<organism evidence="7 8">
    <name type="scientific">Eleusine coracana subsp. coracana</name>
    <dbReference type="NCBI Taxonomy" id="191504"/>
    <lineage>
        <taxon>Eukaryota</taxon>
        <taxon>Viridiplantae</taxon>
        <taxon>Streptophyta</taxon>
        <taxon>Embryophyta</taxon>
        <taxon>Tracheophyta</taxon>
        <taxon>Spermatophyta</taxon>
        <taxon>Magnoliopsida</taxon>
        <taxon>Liliopsida</taxon>
        <taxon>Poales</taxon>
        <taxon>Poaceae</taxon>
        <taxon>PACMAD clade</taxon>
        <taxon>Chloridoideae</taxon>
        <taxon>Cynodonteae</taxon>
        <taxon>Eleusininae</taxon>
        <taxon>Eleusine</taxon>
    </lineage>
</organism>
<reference evidence="7" key="1">
    <citation type="journal article" date="2018" name="DNA Res.">
        <title>Multiple hybrid de novo genome assembly of finger millet, an orphan allotetraploid crop.</title>
        <authorList>
            <person name="Hatakeyama M."/>
            <person name="Aluri S."/>
            <person name="Balachadran M.T."/>
            <person name="Sivarajan S.R."/>
            <person name="Patrignani A."/>
            <person name="Gruter S."/>
            <person name="Poveda L."/>
            <person name="Shimizu-Inatsugi R."/>
            <person name="Baeten J."/>
            <person name="Francoijs K.J."/>
            <person name="Nataraja K.N."/>
            <person name="Reddy Y.A.N."/>
            <person name="Phadnis S."/>
            <person name="Ravikumar R.L."/>
            <person name="Schlapbach R."/>
            <person name="Sreeman S.M."/>
            <person name="Shimizu K.K."/>
        </authorList>
    </citation>
    <scope>NUCLEOTIDE SEQUENCE</scope>
</reference>
<keyword evidence="3" id="KW-0677">Repeat</keyword>
<sequence length="97" mass="10777">MAGVTALLTSAAVKMAGDKLGNVIGGQVNLFWNFSNNLEDMKDTLESLAAVLKDAERRSVREESVRLWLKRLKHAALEISDMLDEFQDPETQETAKV</sequence>
<keyword evidence="4" id="KW-0547">Nucleotide-binding</keyword>
<proteinExistence type="inferred from homology"/>
<evidence type="ECO:0000256" key="5">
    <source>
        <dbReference type="ARBA" id="ARBA00022821"/>
    </source>
</evidence>
<feature type="domain" description="Disease resistance N-terminal" evidence="6">
    <location>
        <begin position="12"/>
        <end position="87"/>
    </location>
</feature>
<keyword evidence="8" id="KW-1185">Reference proteome</keyword>
<dbReference type="GO" id="GO:0006952">
    <property type="term" value="P:defense response"/>
    <property type="evidence" value="ECO:0007669"/>
    <property type="project" value="UniProtKB-KW"/>
</dbReference>
<name>A0AAV5FPY8_ELECO</name>
<evidence type="ECO:0000256" key="3">
    <source>
        <dbReference type="ARBA" id="ARBA00022737"/>
    </source>
</evidence>
<reference evidence="7" key="2">
    <citation type="submission" date="2021-12" db="EMBL/GenBank/DDBJ databases">
        <title>Resequencing data analysis of finger millet.</title>
        <authorList>
            <person name="Hatakeyama M."/>
            <person name="Aluri S."/>
            <person name="Balachadran M.T."/>
            <person name="Sivarajan S.R."/>
            <person name="Poveda L."/>
            <person name="Shimizu-Inatsugi R."/>
            <person name="Schlapbach R."/>
            <person name="Sreeman S.M."/>
            <person name="Shimizu K.K."/>
        </authorList>
    </citation>
    <scope>NUCLEOTIDE SEQUENCE</scope>
</reference>
<dbReference type="GO" id="GO:0000166">
    <property type="term" value="F:nucleotide binding"/>
    <property type="evidence" value="ECO:0007669"/>
    <property type="project" value="UniProtKB-KW"/>
</dbReference>